<reference evidence="1 2" key="1">
    <citation type="submission" date="2018-04" db="EMBL/GenBank/DDBJ databases">
        <title>Genomic Encyclopedia of Type Strains, Phase III (KMG-III): the genomes of soil and plant-associated and newly described type strains.</title>
        <authorList>
            <person name="Whitman W."/>
        </authorList>
    </citation>
    <scope>NUCLEOTIDE SEQUENCE [LARGE SCALE GENOMIC DNA]</scope>
    <source>
        <strain evidence="1 2">MA101b</strain>
    </source>
</reference>
<accession>A0A2T5GG81</accession>
<dbReference type="AlphaFoldDB" id="A0A2T5GG81"/>
<dbReference type="EMBL" id="QAOG01000009">
    <property type="protein sequence ID" value="PTQ58339.1"/>
    <property type="molecule type" value="Genomic_DNA"/>
</dbReference>
<proteinExistence type="predicted"/>
<gene>
    <name evidence="1" type="ORF">C8J26_3940</name>
</gene>
<dbReference type="Proteomes" id="UP000244189">
    <property type="component" value="Unassembled WGS sequence"/>
</dbReference>
<dbReference type="Gene3D" id="3.40.50.300">
    <property type="entry name" value="P-loop containing nucleotide triphosphate hydrolases"/>
    <property type="match status" value="1"/>
</dbReference>
<evidence type="ECO:0008006" key="3">
    <source>
        <dbReference type="Google" id="ProtNLM"/>
    </source>
</evidence>
<sequence>MTLDHCAACFGLTWYSDIALDGFSQCLPTADDARSRVQVSRVATLADRGAGRPLNRGRLYADGIRFGWADEVVFDMIDGARITYLTGPDWRGTLPFAFYSTLSALTLAWRGAIPFHAGMIEVDGQAVLIAGPSGAGKSSLTAGLLGIGARLVADDLSIVRVEAGRAGAGRVETGWGEAGWGEAGGIRAGRIRAYRGRPTMRQHRDTAARIDADLRQPIPDDPRGKWLVRPRARSSEIDLPLGGMLVLTHRPIARDAAGKLALLSAQLFRPRWFVALPDQAARRRDLLAIAAAVPVDGFPAITMFDAQDQAARARHALARIRTMIARRTTP</sequence>
<dbReference type="InterPro" id="IPR027417">
    <property type="entry name" value="P-loop_NTPase"/>
</dbReference>
<dbReference type="RefSeq" id="WP_208631477.1">
    <property type="nucleotide sequence ID" value="NZ_QAOG01000009.1"/>
</dbReference>
<protein>
    <recommendedName>
        <fullName evidence="3">Hpr(Ser) kinase/phosphatase</fullName>
    </recommendedName>
</protein>
<comment type="caution">
    <text evidence="1">The sequence shown here is derived from an EMBL/GenBank/DDBJ whole genome shotgun (WGS) entry which is preliminary data.</text>
</comment>
<dbReference type="SUPFAM" id="SSF53795">
    <property type="entry name" value="PEP carboxykinase-like"/>
    <property type="match status" value="1"/>
</dbReference>
<keyword evidence="2" id="KW-1185">Reference proteome</keyword>
<evidence type="ECO:0000313" key="1">
    <source>
        <dbReference type="EMBL" id="PTQ58339.1"/>
    </source>
</evidence>
<evidence type="ECO:0000313" key="2">
    <source>
        <dbReference type="Proteomes" id="UP000244189"/>
    </source>
</evidence>
<name>A0A2T5GG81_9SPHN</name>
<organism evidence="1 2">
    <name type="scientific">Sphingomonas aurantiaca</name>
    <dbReference type="NCBI Taxonomy" id="185949"/>
    <lineage>
        <taxon>Bacteria</taxon>
        <taxon>Pseudomonadati</taxon>
        <taxon>Pseudomonadota</taxon>
        <taxon>Alphaproteobacteria</taxon>
        <taxon>Sphingomonadales</taxon>
        <taxon>Sphingomonadaceae</taxon>
        <taxon>Sphingomonas</taxon>
    </lineage>
</organism>